<reference evidence="2 3" key="1">
    <citation type="journal article" date="2021" name="Environ. Microbiol.">
        <title>Genetic insights into the dark matter of the mammalian gut microbiota through targeted genome reconstruction.</title>
        <authorList>
            <person name="Lugli G.A."/>
            <person name="Alessandri G."/>
            <person name="Milani C."/>
            <person name="Viappiani A."/>
            <person name="Fontana F."/>
            <person name="Tarracchini C."/>
            <person name="Mancabelli L."/>
            <person name="Argentini C."/>
            <person name="Ruiz L."/>
            <person name="Margolles A."/>
            <person name="van Sinderen D."/>
            <person name="Turroni F."/>
            <person name="Ventura M."/>
        </authorList>
    </citation>
    <scope>NUCLEOTIDE SEQUENCE [LARGE SCALE GENOMIC DNA]</scope>
    <source>
        <strain evidence="2 3">MA2</strain>
    </source>
</reference>
<accession>A0ABS5URN4</accession>
<dbReference type="Proteomes" id="UP000773064">
    <property type="component" value="Unassembled WGS sequence"/>
</dbReference>
<protein>
    <submittedName>
        <fullName evidence="2">Phage tail protein</fullName>
    </submittedName>
</protein>
<keyword evidence="3" id="KW-1185">Reference proteome</keyword>
<feature type="domain" description="Tail spike" evidence="1">
    <location>
        <begin position="103"/>
        <end position="365"/>
    </location>
</feature>
<dbReference type="Pfam" id="PF06605">
    <property type="entry name" value="Prophage_tail"/>
    <property type="match status" value="1"/>
</dbReference>
<gene>
    <name evidence="2" type="ORF">JS528_09615</name>
</gene>
<organism evidence="2 3">
    <name type="scientific">Bifidobacterium santillanense</name>
    <dbReference type="NCBI Taxonomy" id="2809028"/>
    <lineage>
        <taxon>Bacteria</taxon>
        <taxon>Bacillati</taxon>
        <taxon>Actinomycetota</taxon>
        <taxon>Actinomycetes</taxon>
        <taxon>Bifidobacteriales</taxon>
        <taxon>Bifidobacteriaceae</taxon>
        <taxon>Bifidobacterium</taxon>
    </lineage>
</organism>
<dbReference type="InterPro" id="IPR010572">
    <property type="entry name" value="Tail_dom"/>
</dbReference>
<dbReference type="RefSeq" id="WP_214358843.1">
    <property type="nucleotide sequence ID" value="NZ_JAFEJS010000012.1"/>
</dbReference>
<proteinExistence type="predicted"/>
<comment type="caution">
    <text evidence="2">The sequence shown here is derived from an EMBL/GenBank/DDBJ whole genome shotgun (WGS) entry which is preliminary data.</text>
</comment>
<sequence>MRFLHMDRWGQPLADGQLHDVVKASRELGTDGTNTLTITTGTPVDQGDIIAYRDKSGVWREHSVSVPEQVHDTAGKPYWQVTAPTILNELSLKGIDRYKLNGGAQGALAYCLDQTRFKVGKVESNGANTADLDISQTNALDMLQQIANTYDLEIEETCEPDETGTRIVNRTVNLLASTGDMLGRRIEWGRDLTGVRVATDSRRPITRLYVYGKSKIGADGNTSDDKVSIDTVNNGKKYIDVTDPALLKLYGRPGPNGEILPSEGFIEYDSDDPATLLRLGKAQLTKWSTPSVTYEINSIQLEQAGQGVKGIGIGDTIQVVDRLFPTPLRISARVLKIEEDLLESASGTTLTFGNVTPSFTKTNKQVQNTVQQLWSHSGVWDDAANLTGPYLDGVINGLNGKMNQTGGYTYLKPNEGIIVYDKPLRADGSDRDATMAIQIGGGYFRIANGRKSDGTWAWRTMGTGAGLVADTIVTGIIQGGSSYFNLDTGEINFTSGIIHNNANTVSINLNTGEVILKRGRITDGAGNTWDLTSGGGIQITDGTIRISGYVDGKWTTTTIDASGFHVTGSGGDAGTMTDYNGNVSLRGNTIGPDDNNYLTVGGSNAMKLVSSGRELFTIAGSTSYSSLFRASALGNNPFLEVGDDPQGQSGSTVLHTASGQDYPCVGISPTACYMLLTGNSYLVASDSGWAGVRGIEMGNHGYHVYATDDSIQLLTPSHNARIDVTNNYSAIVYSNYHVMVSADGVGTVTKAASASTASTNVLDTKLMALADDGLDLDSPDAYTSMPAGIEEIPLGKLHDVLRLLVDGDTAGAKTLLDQYESEQKVWTQADYDQMDIPVPSASLSLK</sequence>
<dbReference type="InterPro" id="IPR007119">
    <property type="entry name" value="Phage_tail_spike_N"/>
</dbReference>
<dbReference type="NCBIfam" id="TIGR01665">
    <property type="entry name" value="put_anti_recept"/>
    <property type="match status" value="1"/>
</dbReference>
<evidence type="ECO:0000259" key="1">
    <source>
        <dbReference type="Pfam" id="PF06605"/>
    </source>
</evidence>
<name>A0ABS5URN4_9BIFI</name>
<evidence type="ECO:0000313" key="3">
    <source>
        <dbReference type="Proteomes" id="UP000773064"/>
    </source>
</evidence>
<dbReference type="EMBL" id="JAFEJS010000012">
    <property type="protein sequence ID" value="MBT1173592.1"/>
    <property type="molecule type" value="Genomic_DNA"/>
</dbReference>
<evidence type="ECO:0000313" key="2">
    <source>
        <dbReference type="EMBL" id="MBT1173592.1"/>
    </source>
</evidence>